<dbReference type="GO" id="GO:0022857">
    <property type="term" value="F:transmembrane transporter activity"/>
    <property type="evidence" value="ECO:0007669"/>
    <property type="project" value="InterPro"/>
</dbReference>
<evidence type="ECO:0000313" key="8">
    <source>
        <dbReference type="EMBL" id="GCD45384.1"/>
    </source>
</evidence>
<dbReference type="CDD" id="cd17321">
    <property type="entry name" value="MFS_MMR_MDR_like"/>
    <property type="match status" value="1"/>
</dbReference>
<evidence type="ECO:0000256" key="1">
    <source>
        <dbReference type="ARBA" id="ARBA00004651"/>
    </source>
</evidence>
<dbReference type="RefSeq" id="WP_170251852.1">
    <property type="nucleotide sequence ID" value="NZ_BHZD01000001.1"/>
</dbReference>
<proteinExistence type="predicted"/>
<keyword evidence="4 6" id="KW-0472">Membrane</keyword>
<feature type="domain" description="Major facilitator superfamily (MFS) profile" evidence="7">
    <location>
        <begin position="6"/>
        <end position="447"/>
    </location>
</feature>
<feature type="transmembrane region" description="Helical" evidence="6">
    <location>
        <begin position="197"/>
        <end position="218"/>
    </location>
</feature>
<feature type="transmembrane region" description="Helical" evidence="6">
    <location>
        <begin position="97"/>
        <end position="118"/>
    </location>
</feature>
<evidence type="ECO:0000256" key="5">
    <source>
        <dbReference type="ARBA" id="ARBA00023251"/>
    </source>
</evidence>
<comment type="caution">
    <text evidence="8">The sequence shown here is derived from an EMBL/GenBank/DDBJ whole genome shotgun (WGS) entry which is preliminary data.</text>
</comment>
<accession>A0A401W7S8</accession>
<feature type="transmembrane region" description="Helical" evidence="6">
    <location>
        <begin position="43"/>
        <end position="60"/>
    </location>
</feature>
<dbReference type="PROSITE" id="PS50850">
    <property type="entry name" value="MFS"/>
    <property type="match status" value="1"/>
</dbReference>
<feature type="transmembrane region" description="Helical" evidence="6">
    <location>
        <begin position="130"/>
        <end position="152"/>
    </location>
</feature>
<evidence type="ECO:0000256" key="2">
    <source>
        <dbReference type="ARBA" id="ARBA00022692"/>
    </source>
</evidence>
<dbReference type="InterPro" id="IPR020846">
    <property type="entry name" value="MFS_dom"/>
</dbReference>
<comment type="subcellular location">
    <subcellularLocation>
        <location evidence="1">Cell membrane</location>
        <topology evidence="1">Multi-pass membrane protein</topology>
    </subcellularLocation>
</comment>
<dbReference type="Proteomes" id="UP000286746">
    <property type="component" value="Unassembled WGS sequence"/>
</dbReference>
<dbReference type="AlphaFoldDB" id="A0A401W7S8"/>
<evidence type="ECO:0000313" key="9">
    <source>
        <dbReference type="Proteomes" id="UP000286746"/>
    </source>
</evidence>
<dbReference type="GO" id="GO:0005886">
    <property type="term" value="C:plasma membrane"/>
    <property type="evidence" value="ECO:0007669"/>
    <property type="project" value="UniProtKB-SubCell"/>
</dbReference>
<dbReference type="InterPro" id="IPR036259">
    <property type="entry name" value="MFS_trans_sf"/>
</dbReference>
<keyword evidence="9" id="KW-1185">Reference proteome</keyword>
<feature type="transmembrane region" description="Helical" evidence="6">
    <location>
        <begin position="427"/>
        <end position="449"/>
    </location>
</feature>
<keyword evidence="3 6" id="KW-1133">Transmembrane helix</keyword>
<feature type="transmembrane region" description="Helical" evidence="6">
    <location>
        <begin position="359"/>
        <end position="383"/>
    </location>
</feature>
<dbReference type="EMBL" id="BHZD01000001">
    <property type="protein sequence ID" value="GCD45384.1"/>
    <property type="molecule type" value="Genomic_DNA"/>
</dbReference>
<dbReference type="Pfam" id="PF07690">
    <property type="entry name" value="MFS_1"/>
    <property type="match status" value="1"/>
</dbReference>
<feature type="transmembrane region" description="Helical" evidence="6">
    <location>
        <begin position="271"/>
        <end position="293"/>
    </location>
</feature>
<feature type="transmembrane region" description="Helical" evidence="6">
    <location>
        <begin position="333"/>
        <end position="353"/>
    </location>
</feature>
<keyword evidence="5" id="KW-0046">Antibiotic resistance</keyword>
<keyword evidence="2 6" id="KW-0812">Transmembrane</keyword>
<dbReference type="PANTHER" id="PTHR42718">
    <property type="entry name" value="MAJOR FACILITATOR SUPERFAMILY MULTIDRUG TRANSPORTER MFSC"/>
    <property type="match status" value="1"/>
</dbReference>
<dbReference type="Gene3D" id="1.20.1720.10">
    <property type="entry name" value="Multidrug resistance protein D"/>
    <property type="match status" value="1"/>
</dbReference>
<evidence type="ECO:0000256" key="3">
    <source>
        <dbReference type="ARBA" id="ARBA00022989"/>
    </source>
</evidence>
<evidence type="ECO:0000256" key="6">
    <source>
        <dbReference type="SAM" id="Phobius"/>
    </source>
</evidence>
<feature type="transmembrane region" description="Helical" evidence="6">
    <location>
        <begin position="72"/>
        <end position="91"/>
    </location>
</feature>
<feature type="transmembrane region" description="Helical" evidence="6">
    <location>
        <begin position="299"/>
        <end position="321"/>
    </location>
</feature>
<organism evidence="8 9">
    <name type="scientific">Streptomyces paromomycinus</name>
    <name type="common">Streptomyces rimosus subsp. paromomycinus</name>
    <dbReference type="NCBI Taxonomy" id="92743"/>
    <lineage>
        <taxon>Bacteria</taxon>
        <taxon>Bacillati</taxon>
        <taxon>Actinomycetota</taxon>
        <taxon>Actinomycetes</taxon>
        <taxon>Kitasatosporales</taxon>
        <taxon>Streptomycetaceae</taxon>
        <taxon>Streptomyces</taxon>
    </lineage>
</organism>
<gene>
    <name evidence="8" type="ORF">GKJPGBOP_05108</name>
</gene>
<protein>
    <submittedName>
        <fullName evidence="8">MFS transporter</fullName>
    </submittedName>
</protein>
<feature type="transmembrane region" description="Helical" evidence="6">
    <location>
        <begin position="164"/>
        <end position="185"/>
    </location>
</feature>
<feature type="transmembrane region" description="Helical" evidence="6">
    <location>
        <begin position="404"/>
        <end position="421"/>
    </location>
</feature>
<name>A0A401W7S8_STREY</name>
<dbReference type="InterPro" id="IPR011701">
    <property type="entry name" value="MFS"/>
</dbReference>
<evidence type="ECO:0000256" key="4">
    <source>
        <dbReference type="ARBA" id="ARBA00023136"/>
    </source>
</evidence>
<dbReference type="Gene3D" id="1.20.1250.20">
    <property type="entry name" value="MFS general substrate transporter like domains"/>
    <property type="match status" value="1"/>
</dbReference>
<dbReference type="GO" id="GO:0046677">
    <property type="term" value="P:response to antibiotic"/>
    <property type="evidence" value="ECO:0007669"/>
    <property type="project" value="UniProtKB-KW"/>
</dbReference>
<reference evidence="8 9" key="1">
    <citation type="submission" date="2018-11" db="EMBL/GenBank/DDBJ databases">
        <title>Whole genome sequence of Streptomyces paromomycinus NBRC 15454(T).</title>
        <authorList>
            <person name="Komaki H."/>
            <person name="Tamura T."/>
        </authorList>
    </citation>
    <scope>NUCLEOTIDE SEQUENCE [LARGE SCALE GENOMIC DNA]</scope>
    <source>
        <strain evidence="8 9">NBRC 15454</strain>
    </source>
</reference>
<sequence length="476" mass="47516">MRPWAALVVLLCGTFLANLDVFIVVVAMPALERDLGADGSQQQLVLAGYQLVYALGLAAGGRLGDALGSLRVFGLGMAVFTGASVVCGAAPTTAVLVLARLFQGAGTALMVPQVYRAARTLFTGAAQRRAYAAIGAVMGLGAIGGQLLGGWLLSADVLGLGWRAVFLVNVPVGVLALTLLPWAAGGHPPVRRETVRADLPGLGLAAAALGLFTLPLVAGGTGGMVWWGPACLAASVPVAACFLRHERALDARGGSPLVPPRLLGLDGFRRGIVLIVLVNCGLAAFVLMLGLLLQKGLRWSPLATGAGMVPAAVAFAAGSLIAPRLARGAEVRLLVLASLAATAGYAGCAVGALGTDPRWLLGAVCAVGGALGLCVTPALSVTLRTVPEPVAGAASGVVSTAQQLGAALGVCVYGFLFFAQVRATADVVAAFAVTTTALTTTSAAAAVLARGLPPAAAPAGLPEDALGAPAARDLPM</sequence>
<evidence type="ECO:0000259" key="7">
    <source>
        <dbReference type="PROSITE" id="PS50850"/>
    </source>
</evidence>
<dbReference type="SUPFAM" id="SSF103473">
    <property type="entry name" value="MFS general substrate transporter"/>
    <property type="match status" value="1"/>
</dbReference>
<dbReference type="PANTHER" id="PTHR42718:SF39">
    <property type="entry name" value="ACTINORHODIN TRANSPORTER-RELATED"/>
    <property type="match status" value="1"/>
</dbReference>